<evidence type="ECO:0000256" key="3">
    <source>
        <dbReference type="ARBA" id="ARBA00022825"/>
    </source>
</evidence>
<gene>
    <name evidence="6" type="ORF">SAMN04488128_103300</name>
</gene>
<evidence type="ECO:0000256" key="4">
    <source>
        <dbReference type="SAM" id="MobiDB-lite"/>
    </source>
</evidence>
<keyword evidence="2" id="KW-0378">Hydrolase</keyword>
<dbReference type="InterPro" id="IPR036852">
    <property type="entry name" value="Peptidase_S8/S53_dom_sf"/>
</dbReference>
<proteinExistence type="predicted"/>
<dbReference type="EMBL" id="FUWZ01000003">
    <property type="protein sequence ID" value="SKA30458.1"/>
    <property type="molecule type" value="Genomic_DNA"/>
</dbReference>
<protein>
    <submittedName>
        <fullName evidence="6">Subtilase family protein</fullName>
    </submittedName>
</protein>
<evidence type="ECO:0000313" key="6">
    <source>
        <dbReference type="EMBL" id="SKA30458.1"/>
    </source>
</evidence>
<keyword evidence="1" id="KW-0645">Protease</keyword>
<evidence type="ECO:0000256" key="2">
    <source>
        <dbReference type="ARBA" id="ARBA00022801"/>
    </source>
</evidence>
<dbReference type="SUPFAM" id="SSF52743">
    <property type="entry name" value="Subtilisin-like"/>
    <property type="match status" value="1"/>
</dbReference>
<dbReference type="InterPro" id="IPR015500">
    <property type="entry name" value="Peptidase_S8_subtilisin-rel"/>
</dbReference>
<dbReference type="InterPro" id="IPR034074">
    <property type="entry name" value="Y4bN_pept_dom"/>
</dbReference>
<evidence type="ECO:0000256" key="1">
    <source>
        <dbReference type="ARBA" id="ARBA00022670"/>
    </source>
</evidence>
<accession>A0A1T4SRC7</accession>
<feature type="domain" description="Peptidase S8/S53" evidence="5">
    <location>
        <begin position="296"/>
        <end position="631"/>
    </location>
</feature>
<dbReference type="Proteomes" id="UP000190367">
    <property type="component" value="Unassembled WGS sequence"/>
</dbReference>
<keyword evidence="7" id="KW-1185">Reference proteome</keyword>
<evidence type="ECO:0000259" key="5">
    <source>
        <dbReference type="Pfam" id="PF00082"/>
    </source>
</evidence>
<dbReference type="PRINTS" id="PR00723">
    <property type="entry name" value="SUBTILISIN"/>
</dbReference>
<reference evidence="7" key="1">
    <citation type="submission" date="2017-02" db="EMBL/GenBank/DDBJ databases">
        <authorList>
            <person name="Varghese N."/>
            <person name="Submissions S."/>
        </authorList>
    </citation>
    <scope>NUCLEOTIDE SEQUENCE [LARGE SCALE GENOMIC DNA]</scope>
    <source>
        <strain evidence="7">DSM 22224</strain>
    </source>
</reference>
<name>A0A1T4SRC7_9BACT</name>
<dbReference type="GO" id="GO:0004252">
    <property type="term" value="F:serine-type endopeptidase activity"/>
    <property type="evidence" value="ECO:0007669"/>
    <property type="project" value="InterPro"/>
</dbReference>
<organism evidence="6 7">
    <name type="scientific">Chitinophaga eiseniae</name>
    <dbReference type="NCBI Taxonomy" id="634771"/>
    <lineage>
        <taxon>Bacteria</taxon>
        <taxon>Pseudomonadati</taxon>
        <taxon>Bacteroidota</taxon>
        <taxon>Chitinophagia</taxon>
        <taxon>Chitinophagales</taxon>
        <taxon>Chitinophagaceae</taxon>
        <taxon>Chitinophaga</taxon>
    </lineage>
</organism>
<evidence type="ECO:0000313" key="7">
    <source>
        <dbReference type="Proteomes" id="UP000190367"/>
    </source>
</evidence>
<dbReference type="CDD" id="cd04847">
    <property type="entry name" value="Peptidases_S8_Subtilisin_like_2"/>
    <property type="match status" value="1"/>
</dbReference>
<dbReference type="Pfam" id="PF00082">
    <property type="entry name" value="Peptidase_S8"/>
    <property type="match status" value="1"/>
</dbReference>
<dbReference type="GO" id="GO:0006508">
    <property type="term" value="P:proteolysis"/>
    <property type="evidence" value="ECO:0007669"/>
    <property type="project" value="UniProtKB-KW"/>
</dbReference>
<dbReference type="InterPro" id="IPR000209">
    <property type="entry name" value="Peptidase_S8/S53_dom"/>
</dbReference>
<dbReference type="Gene3D" id="3.40.50.200">
    <property type="entry name" value="Peptidase S8/S53 domain"/>
    <property type="match status" value="1"/>
</dbReference>
<sequence length="844" mass="95117">MPTLPHLPLPQRAERRNYQGSAFPRTRSTRTQGNLDNRRGHSQNLRRNIANLRVAWATSLQDIAGLPIEADIDQRIIPILLKIDSAGLLVDQLRGFGIEVISEEDEGWIIGASVDAFNKLLAKINRFDSATNQGTAYLWEIDSGIGWKREYVLSADLQQKLDNLSDDEVLDLDISIACNIHVPDKPIRNEGETQQRYDQRMERWMEKVNKRDEVQDARMEQFSRIVSHYGSIIQTFDYSDSFGIRAKILVKGLKDILYNYPYVFEIQEHDYLEGIFNAVNEDGVAQVQINAPPNDAPKVCIIDSGIMEGHRLLNPAIDHLASKNYVPGEDTVADHAPGGGHGTRVAGAALYPYDIPADGNINLPFWIQNARILNRRAKLSDNIFLPNLMQQIVNDFSPTKIYNLSVSSSAPCQTNHMSLWATAIDKLMWERDILFVVAVGNLFKYGVPGRPGIHDFIVGGNAYPRYLLTERYCRVANPAQSSFALSVGSVTIGEYEDDDRISFGKTFGNYPAPSPFSRTGPGLWGMIKPDVVEFGGDLVREKGQRVNIIEHHTTSPQLVKSIETSQEALGKDSVGTSYAAPKVAHIAAVLQHTFRTESCLFHRGLIVQSARLPDYALHQPGEDHLRHFGYGVPSIFRALDNNTRRVTLFATGSINAKHTDIYTLRIPNQIRRPGADFQVMIEVTLSYKASPRRTRKRTSSYLSTWLDWKSSKLGESLDDFTRRVINVADEQEGEIVEAGEWEEEYTEIPWKIRERGNWGQVQTFKRQDSTLQKDWAILEANALPSEFNLAVLGHRGWSIDLEQEVPYALFVSLEILNPEIGIDIYNAIRVENEIEIPVQVAVQV</sequence>
<dbReference type="STRING" id="634771.SAMN04488128_103300"/>
<feature type="region of interest" description="Disordered" evidence="4">
    <location>
        <begin position="1"/>
        <end position="42"/>
    </location>
</feature>
<keyword evidence="3" id="KW-0720">Serine protease</keyword>
<dbReference type="AlphaFoldDB" id="A0A1T4SRC7"/>